<gene>
    <name evidence="3" type="ORF">JAAARDRAFT_175655</name>
</gene>
<dbReference type="PANTHER" id="PTHR18063">
    <property type="entry name" value="NF-E2 INDUCIBLE PROTEIN"/>
    <property type="match status" value="1"/>
</dbReference>
<feature type="compositionally biased region" description="Basic residues" evidence="1">
    <location>
        <begin position="366"/>
        <end position="385"/>
    </location>
</feature>
<dbReference type="Proteomes" id="UP000027265">
    <property type="component" value="Unassembled WGS sequence"/>
</dbReference>
<organism evidence="3 4">
    <name type="scientific">Jaapia argillacea MUCL 33604</name>
    <dbReference type="NCBI Taxonomy" id="933084"/>
    <lineage>
        <taxon>Eukaryota</taxon>
        <taxon>Fungi</taxon>
        <taxon>Dikarya</taxon>
        <taxon>Basidiomycota</taxon>
        <taxon>Agaricomycotina</taxon>
        <taxon>Agaricomycetes</taxon>
        <taxon>Agaricomycetidae</taxon>
        <taxon>Jaapiales</taxon>
        <taxon>Jaapiaceae</taxon>
        <taxon>Jaapia</taxon>
    </lineage>
</organism>
<proteinExistence type="predicted"/>
<dbReference type="GO" id="GO:0004843">
    <property type="term" value="F:cysteine-type deubiquitinase activity"/>
    <property type="evidence" value="ECO:0007669"/>
    <property type="project" value="InterPro"/>
</dbReference>
<reference evidence="4" key="1">
    <citation type="journal article" date="2014" name="Proc. Natl. Acad. Sci. U.S.A.">
        <title>Extensive sampling of basidiomycete genomes demonstrates inadequacy of the white-rot/brown-rot paradigm for wood decay fungi.</title>
        <authorList>
            <person name="Riley R."/>
            <person name="Salamov A.A."/>
            <person name="Brown D.W."/>
            <person name="Nagy L.G."/>
            <person name="Floudas D."/>
            <person name="Held B.W."/>
            <person name="Levasseur A."/>
            <person name="Lombard V."/>
            <person name="Morin E."/>
            <person name="Otillar R."/>
            <person name="Lindquist E.A."/>
            <person name="Sun H."/>
            <person name="LaButti K.M."/>
            <person name="Schmutz J."/>
            <person name="Jabbour D."/>
            <person name="Luo H."/>
            <person name="Baker S.E."/>
            <person name="Pisabarro A.G."/>
            <person name="Walton J.D."/>
            <person name="Blanchette R.A."/>
            <person name="Henrissat B."/>
            <person name="Martin F."/>
            <person name="Cullen D."/>
            <person name="Hibbett D.S."/>
            <person name="Grigoriev I.V."/>
        </authorList>
    </citation>
    <scope>NUCLEOTIDE SEQUENCE [LARGE SCALE GENOMIC DNA]</scope>
    <source>
        <strain evidence="4">MUCL 33604</strain>
    </source>
</reference>
<dbReference type="FunCoup" id="A0A067Q695">
    <property type="interactions" value="20"/>
</dbReference>
<evidence type="ECO:0000313" key="3">
    <source>
        <dbReference type="EMBL" id="KDQ58992.1"/>
    </source>
</evidence>
<dbReference type="GO" id="GO:1990380">
    <property type="term" value="F:K48-linked deubiquitinase activity"/>
    <property type="evidence" value="ECO:0007669"/>
    <property type="project" value="InterPro"/>
</dbReference>
<dbReference type="OrthoDB" id="10261212at2759"/>
<dbReference type="GO" id="GO:0071108">
    <property type="term" value="P:protein K48-linked deubiquitination"/>
    <property type="evidence" value="ECO:0007669"/>
    <property type="project" value="TreeGrafter"/>
</dbReference>
<evidence type="ECO:0000256" key="1">
    <source>
        <dbReference type="SAM" id="MobiDB-lite"/>
    </source>
</evidence>
<dbReference type="EMBL" id="KL197716">
    <property type="protein sequence ID" value="KDQ58992.1"/>
    <property type="molecule type" value="Genomic_DNA"/>
</dbReference>
<dbReference type="STRING" id="933084.A0A067Q695"/>
<feature type="region of interest" description="Disordered" evidence="1">
    <location>
        <begin position="354"/>
        <end position="385"/>
    </location>
</feature>
<name>A0A067Q695_9AGAM</name>
<evidence type="ECO:0000259" key="2">
    <source>
        <dbReference type="Pfam" id="PF04424"/>
    </source>
</evidence>
<dbReference type="GO" id="GO:0016807">
    <property type="term" value="F:cysteine-type carboxypeptidase activity"/>
    <property type="evidence" value="ECO:0007669"/>
    <property type="project" value="TreeGrafter"/>
</dbReference>
<dbReference type="Pfam" id="PF04424">
    <property type="entry name" value="MINDY_DUB"/>
    <property type="match status" value="1"/>
</dbReference>
<dbReference type="PANTHER" id="PTHR18063:SF6">
    <property type="entry name" value="UBIQUITIN CARBOXYL-TERMINAL HYDROLASE"/>
    <property type="match status" value="1"/>
</dbReference>
<dbReference type="InterPro" id="IPR007518">
    <property type="entry name" value="MINDY"/>
</dbReference>
<sequence length="385" mass="42673">MSQKQVTRSSREDVWYLKEIHYGQGDARTPRRIITQNFNGPCSFIAICNILILRGDIQILPLDRTTVSYELLSQLVADYLLKNCSDVDISAALTYMPKTTKGMDLNPLFTGATSFRPAGSGGELKLFEQAGIKLVHGWLVDPDSLEYKVLSKTEDYDTSVNLLVEADHLSKGQLVMSDEETTWGAGASSPSSPTRVLTEEDMGKVQDAMVIRNFLDGTQSQLTYQGLFHLAQALDPGSLTALFRGSHLSVLYKSAGDDARLYTLVTDHVFLHEPSVVWERLEDVEGSASTFVDSDFLQSSPAGGDFAGHTAESALAAIEAQNYPPVDPEDQALARQLQAEEDQQAQEIYARRQLEHAERERQLQNIKRKSEKPTGLKKKPSCIIM</sequence>
<dbReference type="GO" id="GO:0071944">
    <property type="term" value="C:cell periphery"/>
    <property type="evidence" value="ECO:0007669"/>
    <property type="project" value="TreeGrafter"/>
</dbReference>
<feature type="domain" description="MINDY deubiquitinase" evidence="2">
    <location>
        <begin position="14"/>
        <end position="296"/>
    </location>
</feature>
<dbReference type="HOGENOM" id="CLU_022566_1_1_1"/>
<accession>A0A067Q695</accession>
<dbReference type="InterPro" id="IPR033979">
    <property type="entry name" value="MINDY_domain"/>
</dbReference>
<protein>
    <recommendedName>
        <fullName evidence="2">MINDY deubiquitinase domain-containing protein</fullName>
    </recommendedName>
</protein>
<dbReference type="AlphaFoldDB" id="A0A067Q695"/>
<dbReference type="InParanoid" id="A0A067Q695"/>
<keyword evidence="4" id="KW-1185">Reference proteome</keyword>
<dbReference type="GO" id="GO:0005829">
    <property type="term" value="C:cytosol"/>
    <property type="evidence" value="ECO:0007669"/>
    <property type="project" value="TreeGrafter"/>
</dbReference>
<evidence type="ECO:0000313" key="4">
    <source>
        <dbReference type="Proteomes" id="UP000027265"/>
    </source>
</evidence>